<evidence type="ECO:0000313" key="1">
    <source>
        <dbReference type="EMBL" id="ARC35948.1"/>
    </source>
</evidence>
<gene>
    <name evidence="1" type="ORF">A6J80_05725</name>
</gene>
<dbReference type="EMBL" id="CP020442">
    <property type="protein sequence ID" value="ARC35948.1"/>
    <property type="molecule type" value="Genomic_DNA"/>
</dbReference>
<dbReference type="AlphaFoldDB" id="A0A1V0GQ70"/>
<dbReference type="InterPro" id="IPR047046">
    <property type="entry name" value="YpjD/YvdC"/>
</dbReference>
<name>A0A1V0GQ70_9RHOB</name>
<dbReference type="PANTHER" id="PTHR42692:SF1">
    <property type="entry name" value="NUCLEOTIDE PYROPHOSPHOHYDROLASE"/>
    <property type="match status" value="1"/>
</dbReference>
<dbReference type="PANTHER" id="PTHR42692">
    <property type="entry name" value="NUCLEOTIDE PYROPHOSPHOHYDROLASE"/>
    <property type="match status" value="1"/>
</dbReference>
<proteinExistence type="predicted"/>
<evidence type="ECO:0000313" key="2">
    <source>
        <dbReference type="Proteomes" id="UP000191257"/>
    </source>
</evidence>
<organism evidence="1 2">
    <name type="scientific">Paracoccus yeei</name>
    <dbReference type="NCBI Taxonomy" id="147645"/>
    <lineage>
        <taxon>Bacteria</taxon>
        <taxon>Pseudomonadati</taxon>
        <taxon>Pseudomonadota</taxon>
        <taxon>Alphaproteobacteria</taxon>
        <taxon>Rhodobacterales</taxon>
        <taxon>Paracoccaceae</taxon>
        <taxon>Paracoccus</taxon>
    </lineage>
</organism>
<protein>
    <submittedName>
        <fullName evidence="1">Uncharacterized protein</fullName>
    </submittedName>
</protein>
<dbReference type="Pfam" id="PF20118">
    <property type="entry name" value="DUF6508"/>
    <property type="match status" value="1"/>
</dbReference>
<dbReference type="KEGG" id="pye:A6J80_05725"/>
<sequence>MQEEREMPGDAMDREKLRALAAFLDRIDTPDFSPGTWKGSERQEDGAIQMPWFCASDIVDHFVQAAYDLGWVRNFDWPQWMGTKEAIRLRDDPEALGIATDDQLAKLLTVIIRQDRFVEGSIEEAFESGFIRAILVRAKALSDSGNDTEL</sequence>
<reference evidence="1" key="1">
    <citation type="submission" date="2017-12" db="EMBL/GenBank/DDBJ databases">
        <title>FDA dAtabase for Regulatory Grade micrObial Sequences (FDA-ARGOS): Supporting development and validation of Infectious Disease Dx tests.</title>
        <authorList>
            <person name="Campos J."/>
            <person name="Goldberg B."/>
            <person name="Tallon L."/>
            <person name="Sadzewicz L."/>
            <person name="Sengamalay N."/>
            <person name="Ott S."/>
            <person name="Godinez A."/>
            <person name="Nagaraj S."/>
            <person name="Vyas G."/>
            <person name="Aluvathingal J."/>
            <person name="Nadendla S."/>
            <person name="Geyer C."/>
            <person name="Nandy P."/>
            <person name="Hobson J."/>
            <person name="Sichtig H."/>
        </authorList>
    </citation>
    <scope>NUCLEOTIDE SEQUENCE</scope>
    <source>
        <strain evidence="1">FDAARGOS_252</strain>
    </source>
</reference>
<accession>A0A1V0GQ70</accession>
<dbReference type="InterPro" id="IPR045425">
    <property type="entry name" value="DUF6508"/>
</dbReference>
<dbReference type="Proteomes" id="UP000191257">
    <property type="component" value="Chromosome"/>
</dbReference>
<keyword evidence="2" id="KW-1185">Reference proteome</keyword>